<evidence type="ECO:0000259" key="2">
    <source>
        <dbReference type="Pfam" id="PF13581"/>
    </source>
</evidence>
<dbReference type="Proteomes" id="UP000295497">
    <property type="component" value="Chromosome"/>
</dbReference>
<dbReference type="InterPro" id="IPR036890">
    <property type="entry name" value="HATPase_C_sf"/>
</dbReference>
<dbReference type="SUPFAM" id="SSF55874">
    <property type="entry name" value="ATPase domain of HSP90 chaperone/DNA topoisomerase II/histidine kinase"/>
    <property type="match status" value="1"/>
</dbReference>
<protein>
    <submittedName>
        <fullName evidence="3">Anti-sigma factor</fullName>
    </submittedName>
</protein>
<organism evidence="3 4">
    <name type="scientific">Sorangium cellulosum</name>
    <name type="common">Polyangium cellulosum</name>
    <dbReference type="NCBI Taxonomy" id="56"/>
    <lineage>
        <taxon>Bacteria</taxon>
        <taxon>Pseudomonadati</taxon>
        <taxon>Myxococcota</taxon>
        <taxon>Polyangia</taxon>
        <taxon>Polyangiales</taxon>
        <taxon>Polyangiaceae</taxon>
        <taxon>Sorangium</taxon>
    </lineage>
</organism>
<proteinExistence type="predicted"/>
<dbReference type="Gene3D" id="3.30.565.10">
    <property type="entry name" value="Histidine kinase-like ATPase, C-terminal domain"/>
    <property type="match status" value="1"/>
</dbReference>
<feature type="region of interest" description="Disordered" evidence="1">
    <location>
        <begin position="146"/>
        <end position="176"/>
    </location>
</feature>
<evidence type="ECO:0000256" key="1">
    <source>
        <dbReference type="SAM" id="MobiDB-lite"/>
    </source>
</evidence>
<dbReference type="InterPro" id="IPR003594">
    <property type="entry name" value="HATPase_dom"/>
</dbReference>
<feature type="domain" description="Histidine kinase/HSP90-like ATPase" evidence="2">
    <location>
        <begin position="43"/>
        <end position="138"/>
    </location>
</feature>
<name>A0A4P2QH76_SORCE</name>
<reference evidence="3 4" key="1">
    <citation type="submission" date="2015-09" db="EMBL/GenBank/DDBJ databases">
        <title>Sorangium comparison.</title>
        <authorList>
            <person name="Zaburannyi N."/>
            <person name="Bunk B."/>
            <person name="Overmann J."/>
            <person name="Mueller R."/>
        </authorList>
    </citation>
    <scope>NUCLEOTIDE SEQUENCE [LARGE SCALE GENOMIC DNA]</scope>
    <source>
        <strain evidence="3 4">So ce836</strain>
    </source>
</reference>
<evidence type="ECO:0000313" key="3">
    <source>
        <dbReference type="EMBL" id="AUX29249.1"/>
    </source>
</evidence>
<dbReference type="CDD" id="cd16936">
    <property type="entry name" value="HATPase_RsbW-like"/>
    <property type="match status" value="1"/>
</dbReference>
<dbReference type="EMBL" id="CP012672">
    <property type="protein sequence ID" value="AUX29249.1"/>
    <property type="molecule type" value="Genomic_DNA"/>
</dbReference>
<dbReference type="Pfam" id="PF13581">
    <property type="entry name" value="HATPase_c_2"/>
    <property type="match status" value="1"/>
</dbReference>
<dbReference type="AlphaFoldDB" id="A0A4P2QH76"/>
<sequence>MIRLRVPGSLTYRHLALRVVAAACKMAAPGRVEGGGSPGPTQEDFEDQTVSAFGEAFNNIAIHGYRAGPPGDVDIEIESDADGIIIRLMDTGCSFDPAAIDNPPIDDLPESGMGLFIIKSFMDEVDYCPGSPNVLRLVKRRDGSSCVAGDGSEGSSEQEHSDADFAEATGHRTSSFRMRSVSRLGAARAAGGIKIQ</sequence>
<gene>
    <name evidence="3" type="ORF">SOCE836_013370</name>
</gene>
<accession>A0A4P2QH76</accession>
<evidence type="ECO:0000313" key="4">
    <source>
        <dbReference type="Proteomes" id="UP000295497"/>
    </source>
</evidence>